<keyword evidence="2" id="KW-1185">Reference proteome</keyword>
<reference evidence="1" key="1">
    <citation type="journal article" date="2020" name="Stud. Mycol.">
        <title>101 Dothideomycetes genomes: a test case for predicting lifestyles and emergence of pathogens.</title>
        <authorList>
            <person name="Haridas S."/>
            <person name="Albert R."/>
            <person name="Binder M."/>
            <person name="Bloem J."/>
            <person name="Labutti K."/>
            <person name="Salamov A."/>
            <person name="Andreopoulos B."/>
            <person name="Baker S."/>
            <person name="Barry K."/>
            <person name="Bills G."/>
            <person name="Bluhm B."/>
            <person name="Cannon C."/>
            <person name="Castanera R."/>
            <person name="Culley D."/>
            <person name="Daum C."/>
            <person name="Ezra D."/>
            <person name="Gonzalez J."/>
            <person name="Henrissat B."/>
            <person name="Kuo A."/>
            <person name="Liang C."/>
            <person name="Lipzen A."/>
            <person name="Lutzoni F."/>
            <person name="Magnuson J."/>
            <person name="Mondo S."/>
            <person name="Nolan M."/>
            <person name="Ohm R."/>
            <person name="Pangilinan J."/>
            <person name="Park H.-J."/>
            <person name="Ramirez L."/>
            <person name="Alfaro M."/>
            <person name="Sun H."/>
            <person name="Tritt A."/>
            <person name="Yoshinaga Y."/>
            <person name="Zwiers L.-H."/>
            <person name="Turgeon B."/>
            <person name="Goodwin S."/>
            <person name="Spatafora J."/>
            <person name="Crous P."/>
            <person name="Grigoriev I."/>
        </authorList>
    </citation>
    <scope>NUCLEOTIDE SEQUENCE</scope>
    <source>
        <strain evidence="1">CBS 107.79</strain>
    </source>
</reference>
<evidence type="ECO:0000313" key="2">
    <source>
        <dbReference type="Proteomes" id="UP000800036"/>
    </source>
</evidence>
<proteinExistence type="predicted"/>
<dbReference type="OrthoDB" id="4062651at2759"/>
<name>A0A6A5UQ91_9PLEO</name>
<protein>
    <submittedName>
        <fullName evidence="1">Uncharacterized protein</fullName>
    </submittedName>
</protein>
<gene>
    <name evidence="1" type="ORF">BU23DRAFT_485427</name>
</gene>
<accession>A0A6A5UQ91</accession>
<dbReference type="EMBL" id="ML976740">
    <property type="protein sequence ID" value="KAF1966858.1"/>
    <property type="molecule type" value="Genomic_DNA"/>
</dbReference>
<organism evidence="1 2">
    <name type="scientific">Bimuria novae-zelandiae CBS 107.79</name>
    <dbReference type="NCBI Taxonomy" id="1447943"/>
    <lineage>
        <taxon>Eukaryota</taxon>
        <taxon>Fungi</taxon>
        <taxon>Dikarya</taxon>
        <taxon>Ascomycota</taxon>
        <taxon>Pezizomycotina</taxon>
        <taxon>Dothideomycetes</taxon>
        <taxon>Pleosporomycetidae</taxon>
        <taxon>Pleosporales</taxon>
        <taxon>Massarineae</taxon>
        <taxon>Didymosphaeriaceae</taxon>
        <taxon>Bimuria</taxon>
    </lineage>
</organism>
<dbReference type="AlphaFoldDB" id="A0A6A5UQ91"/>
<sequence>KVIQEGWTGAVSSFVSLSNGIADVGDNSVDQPDLAEAQFDIDYVTIEEDPRWVNEEAYRAAWKAGGYETPNDIWN</sequence>
<feature type="non-terminal residue" evidence="1">
    <location>
        <position position="1"/>
    </location>
</feature>
<evidence type="ECO:0000313" key="1">
    <source>
        <dbReference type="EMBL" id="KAF1966858.1"/>
    </source>
</evidence>
<dbReference type="Proteomes" id="UP000800036">
    <property type="component" value="Unassembled WGS sequence"/>
</dbReference>